<comment type="function">
    <text evidence="3">NDH-1 shuttles electrons from NADH, via FMN and iron-sulfur (Fe-S) centers, to quinones in the respiratory chain. The immediate electron acceptor for the enzyme in this species is believed to be a menaquinone. Couples the redox reaction to proton translocation (for every two electrons transferred, four hydrogen ions are translocated across the cytoplasmic membrane), and thus conserves the redox energy in a proton gradient.</text>
</comment>
<feature type="domain" description="NADH:ubiquinone oxidoreductase 30kDa subunit" evidence="6">
    <location>
        <begin position="32"/>
        <end position="158"/>
    </location>
</feature>
<comment type="catalytic activity">
    <reaction evidence="3 5">
        <text>a quinone + NADH + 5 H(+)(in) = a quinol + NAD(+) + 4 H(+)(out)</text>
        <dbReference type="Rhea" id="RHEA:57888"/>
        <dbReference type="ChEBI" id="CHEBI:15378"/>
        <dbReference type="ChEBI" id="CHEBI:24646"/>
        <dbReference type="ChEBI" id="CHEBI:57540"/>
        <dbReference type="ChEBI" id="CHEBI:57945"/>
        <dbReference type="ChEBI" id="CHEBI:132124"/>
    </reaction>
</comment>
<dbReference type="RefSeq" id="WP_302039149.1">
    <property type="nucleotide sequence ID" value="NZ_JAUKPO010000011.1"/>
</dbReference>
<keyword evidence="3 4" id="KW-0520">NAD</keyword>
<keyword evidence="3 5" id="KW-0874">Quinone</keyword>
<dbReference type="Proteomes" id="UP001168528">
    <property type="component" value="Unassembled WGS sequence"/>
</dbReference>
<dbReference type="SUPFAM" id="SSF143243">
    <property type="entry name" value="Nqo5-like"/>
    <property type="match status" value="1"/>
</dbReference>
<reference evidence="7" key="1">
    <citation type="submission" date="2023-07" db="EMBL/GenBank/DDBJ databases">
        <title>The genome sequence of Rhodocytophaga aerolata KACC 12507.</title>
        <authorList>
            <person name="Zhang X."/>
        </authorList>
    </citation>
    <scope>NUCLEOTIDE SEQUENCE</scope>
    <source>
        <strain evidence="7">KACC 12507</strain>
    </source>
</reference>
<keyword evidence="3 4" id="KW-1278">Translocase</keyword>
<keyword evidence="2 3" id="KW-0813">Transport</keyword>
<dbReference type="InterPro" id="IPR001268">
    <property type="entry name" value="NADH_UbQ_OxRdtase_30kDa_su"/>
</dbReference>
<evidence type="ECO:0000259" key="6">
    <source>
        <dbReference type="Pfam" id="PF00329"/>
    </source>
</evidence>
<evidence type="ECO:0000256" key="3">
    <source>
        <dbReference type="HAMAP-Rule" id="MF_01357"/>
    </source>
</evidence>
<comment type="caution">
    <text evidence="7">The sequence shown here is derived from an EMBL/GenBank/DDBJ whole genome shotgun (WGS) entry which is preliminary data.</text>
</comment>
<evidence type="ECO:0000256" key="2">
    <source>
        <dbReference type="ARBA" id="ARBA00022448"/>
    </source>
</evidence>
<dbReference type="InterPro" id="IPR010218">
    <property type="entry name" value="NADH_DH_suC"/>
</dbReference>
<dbReference type="PROSITE" id="PS00542">
    <property type="entry name" value="COMPLEX1_30K"/>
    <property type="match status" value="1"/>
</dbReference>
<dbReference type="PANTHER" id="PTHR10884:SF14">
    <property type="entry name" value="NADH DEHYDROGENASE [UBIQUINONE] IRON-SULFUR PROTEIN 3, MITOCHONDRIAL"/>
    <property type="match status" value="1"/>
</dbReference>
<dbReference type="EC" id="7.1.1.-" evidence="3"/>
<name>A0ABT8RC66_9BACT</name>
<evidence type="ECO:0000313" key="8">
    <source>
        <dbReference type="Proteomes" id="UP001168528"/>
    </source>
</evidence>
<comment type="similarity">
    <text evidence="1 3 4">Belongs to the complex I 30 kDa subunit family.</text>
</comment>
<proteinExistence type="inferred from homology"/>
<dbReference type="Gene3D" id="3.30.460.80">
    <property type="entry name" value="NADH:ubiquinone oxidoreductase, 30kDa subunit"/>
    <property type="match status" value="1"/>
</dbReference>
<keyword evidence="8" id="KW-1185">Reference proteome</keyword>
<gene>
    <name evidence="3" type="primary">nuoC</name>
    <name evidence="7" type="ORF">Q0590_18875</name>
</gene>
<comment type="subcellular location">
    <subcellularLocation>
        <location evidence="3">Cell membrane</location>
        <topology evidence="3">Peripheral membrane protein</topology>
        <orientation evidence="3">Cytoplasmic side</orientation>
    </subcellularLocation>
</comment>
<comment type="subunit">
    <text evidence="3">NDH-1 is composed of 14 different subunits. Subunits NuoB, C, D, E, F, and G constitute the peripheral sector of the complex.</text>
</comment>
<dbReference type="EMBL" id="JAUKPO010000011">
    <property type="protein sequence ID" value="MDO1448347.1"/>
    <property type="molecule type" value="Genomic_DNA"/>
</dbReference>
<accession>A0ABT8RC66</accession>
<sequence length="166" mass="19257">MNFQDIKNLLTLKFGENSILKEDTSGLQPILTVASAQLAIICQELHENPQTYFDYLACITAIDNGPEKGTMEVIYNLYSIPFNISFTLRTELIRNKPEEPLPQLPTVSHIWRTADWHEREAYDLMGIHFTGHPDLRRILLVTDWEGHPLRKDYKLQETYHGIKVAY</sequence>
<dbReference type="InterPro" id="IPR020396">
    <property type="entry name" value="NADH_UbQ_OxRdtase_CS"/>
</dbReference>
<evidence type="ECO:0000256" key="4">
    <source>
        <dbReference type="RuleBase" id="RU003456"/>
    </source>
</evidence>
<keyword evidence="3" id="KW-0472">Membrane</keyword>
<keyword evidence="3" id="KW-1003">Cell membrane</keyword>
<dbReference type="InterPro" id="IPR037232">
    <property type="entry name" value="NADH_quin_OxRdtase_su_C/D-like"/>
</dbReference>
<protein>
    <recommendedName>
        <fullName evidence="3">NADH-quinone oxidoreductase subunit C</fullName>
        <ecNumber evidence="3">7.1.1.-</ecNumber>
    </recommendedName>
    <alternativeName>
        <fullName evidence="3">NADH dehydrogenase I subunit C</fullName>
    </alternativeName>
    <alternativeName>
        <fullName evidence="3">NDH-1 subunit C</fullName>
    </alternativeName>
</protein>
<evidence type="ECO:0000256" key="1">
    <source>
        <dbReference type="ARBA" id="ARBA00007569"/>
    </source>
</evidence>
<dbReference type="HAMAP" id="MF_01357">
    <property type="entry name" value="NDH1_NuoC"/>
    <property type="match status" value="1"/>
</dbReference>
<evidence type="ECO:0000313" key="7">
    <source>
        <dbReference type="EMBL" id="MDO1448347.1"/>
    </source>
</evidence>
<evidence type="ECO:0000256" key="5">
    <source>
        <dbReference type="RuleBase" id="RU003582"/>
    </source>
</evidence>
<dbReference type="PANTHER" id="PTHR10884">
    <property type="entry name" value="NADH DEHYDROGENASE UBIQUINONE IRON-SULFUR PROTEIN 3"/>
    <property type="match status" value="1"/>
</dbReference>
<dbReference type="Pfam" id="PF00329">
    <property type="entry name" value="Complex1_30kDa"/>
    <property type="match status" value="1"/>
</dbReference>
<organism evidence="7 8">
    <name type="scientific">Rhodocytophaga aerolata</name>
    <dbReference type="NCBI Taxonomy" id="455078"/>
    <lineage>
        <taxon>Bacteria</taxon>
        <taxon>Pseudomonadati</taxon>
        <taxon>Bacteroidota</taxon>
        <taxon>Cytophagia</taxon>
        <taxon>Cytophagales</taxon>
        <taxon>Rhodocytophagaceae</taxon>
        <taxon>Rhodocytophaga</taxon>
    </lineage>
</organism>